<gene>
    <name evidence="2" type="ordered locus">Sden_1179</name>
</gene>
<proteinExistence type="inferred from homology"/>
<dbReference type="eggNOG" id="COG2963">
    <property type="taxonomic scope" value="Bacteria"/>
</dbReference>
<keyword evidence="3" id="KW-1185">Reference proteome</keyword>
<comment type="similarity">
    <text evidence="1">Belongs to the transposase 8 family.</text>
</comment>
<evidence type="ECO:0000256" key="1">
    <source>
        <dbReference type="ARBA" id="ARBA00009964"/>
    </source>
</evidence>
<evidence type="ECO:0000313" key="3">
    <source>
        <dbReference type="Proteomes" id="UP000001982"/>
    </source>
</evidence>
<dbReference type="AlphaFoldDB" id="Q12Q11"/>
<dbReference type="SUPFAM" id="SSF46689">
    <property type="entry name" value="Homeodomain-like"/>
    <property type="match status" value="1"/>
</dbReference>
<dbReference type="Pfam" id="PF01527">
    <property type="entry name" value="HTH_Tnp_1"/>
    <property type="match status" value="1"/>
</dbReference>
<dbReference type="InterPro" id="IPR002514">
    <property type="entry name" value="Transposase_8"/>
</dbReference>
<dbReference type="STRING" id="318161.Sden_1179"/>
<dbReference type="GO" id="GO:0006313">
    <property type="term" value="P:DNA transposition"/>
    <property type="evidence" value="ECO:0007669"/>
    <property type="project" value="InterPro"/>
</dbReference>
<accession>Q12Q11</accession>
<name>Q12Q11_SHEDO</name>
<dbReference type="GO" id="GO:0004803">
    <property type="term" value="F:transposase activity"/>
    <property type="evidence" value="ECO:0007669"/>
    <property type="project" value="InterPro"/>
</dbReference>
<evidence type="ECO:0000313" key="2">
    <source>
        <dbReference type="EMBL" id="ABE54465.1"/>
    </source>
</evidence>
<dbReference type="PANTHER" id="PTHR33609:SF1">
    <property type="entry name" value="TRANSPOSASE"/>
    <property type="match status" value="1"/>
</dbReference>
<dbReference type="HOGENOM" id="CLU_027402_34_5_6"/>
<sequence length="64" mass="7178">MKISTFSDSQTLESLKQTEVGTPVEGLCREHGMSSAIFYKWSAKYGGMDASPLCYYFLCNVKEL</sequence>
<dbReference type="InterPro" id="IPR009057">
    <property type="entry name" value="Homeodomain-like_sf"/>
</dbReference>
<reference evidence="2" key="1">
    <citation type="submission" date="2006-03" db="EMBL/GenBank/DDBJ databases">
        <title>Complete sequence of Shewanella denitrificans OS217.</title>
        <authorList>
            <consortium name="US DOE Joint Genome Institute"/>
            <person name="Copeland A."/>
            <person name="Lucas S."/>
            <person name="Lapidus A."/>
            <person name="Barry K."/>
            <person name="Detter J.C."/>
            <person name="Glavina del Rio T."/>
            <person name="Hammon N."/>
            <person name="Israni S."/>
            <person name="Dalin E."/>
            <person name="Tice H."/>
            <person name="Pitluck S."/>
            <person name="Brettin T."/>
            <person name="Bruce D."/>
            <person name="Han C."/>
            <person name="Tapia R."/>
            <person name="Gilna P."/>
            <person name="Kiss H."/>
            <person name="Schmutz J."/>
            <person name="Larimer F."/>
            <person name="Land M."/>
            <person name="Hauser L."/>
            <person name="Kyrpides N."/>
            <person name="Lykidis A."/>
            <person name="Richardson P."/>
        </authorList>
    </citation>
    <scope>NUCLEOTIDE SEQUENCE [LARGE SCALE GENOMIC DNA]</scope>
    <source>
        <strain evidence="2">OS217</strain>
    </source>
</reference>
<protein>
    <submittedName>
        <fullName evidence="2">ISSod2, transposase OrfA</fullName>
    </submittedName>
</protein>
<dbReference type="KEGG" id="sdn:Sden_1179"/>
<dbReference type="InterPro" id="IPR052546">
    <property type="entry name" value="Transposase_8_domain"/>
</dbReference>
<dbReference type="PANTHER" id="PTHR33609">
    <property type="entry name" value="LOW CALCIUM RESPONSE LOCUS PROTEIN S"/>
    <property type="match status" value="1"/>
</dbReference>
<dbReference type="EMBL" id="CP000302">
    <property type="protein sequence ID" value="ABE54465.1"/>
    <property type="molecule type" value="Genomic_DNA"/>
</dbReference>
<dbReference type="GO" id="GO:0003677">
    <property type="term" value="F:DNA binding"/>
    <property type="evidence" value="ECO:0007669"/>
    <property type="project" value="InterPro"/>
</dbReference>
<dbReference type="Proteomes" id="UP000001982">
    <property type="component" value="Chromosome"/>
</dbReference>
<organism evidence="2 3">
    <name type="scientific">Shewanella denitrificans (strain OS217 / ATCC BAA-1090 / DSM 15013)</name>
    <dbReference type="NCBI Taxonomy" id="318161"/>
    <lineage>
        <taxon>Bacteria</taxon>
        <taxon>Pseudomonadati</taxon>
        <taxon>Pseudomonadota</taxon>
        <taxon>Gammaproteobacteria</taxon>
        <taxon>Alteromonadales</taxon>
        <taxon>Shewanellaceae</taxon>
        <taxon>Shewanella</taxon>
    </lineage>
</organism>